<dbReference type="GO" id="GO:0020037">
    <property type="term" value="F:heme binding"/>
    <property type="evidence" value="ECO:0007669"/>
    <property type="project" value="InterPro"/>
</dbReference>
<sequence length="48" mass="5436">MIANDADGLRRWLSDHQSLKHGNAMPRHDDIPEETLGQLADWLETLAP</sequence>
<dbReference type="AlphaFoldDB" id="V4QDG1"/>
<proteinExistence type="predicted"/>
<organism evidence="1 2">
    <name type="scientific">Stutzerimonas chloritidismutans AW-1</name>
    <dbReference type="NCBI Taxonomy" id="1263865"/>
    <lineage>
        <taxon>Bacteria</taxon>
        <taxon>Pseudomonadati</taxon>
        <taxon>Pseudomonadota</taxon>
        <taxon>Gammaproteobacteria</taxon>
        <taxon>Pseudomonadales</taxon>
        <taxon>Pseudomonadaceae</taxon>
        <taxon>Stutzerimonas</taxon>
    </lineage>
</organism>
<evidence type="ECO:0000313" key="1">
    <source>
        <dbReference type="EMBL" id="ESQ97928.1"/>
    </source>
</evidence>
<protein>
    <recommendedName>
        <fullName evidence="3">Cytochrome c domain-containing protein</fullName>
    </recommendedName>
</protein>
<accession>V4QDG1</accession>
<dbReference type="Proteomes" id="UP000017822">
    <property type="component" value="Unassembled WGS sequence"/>
</dbReference>
<dbReference type="EMBL" id="AOFQ01000056">
    <property type="protein sequence ID" value="ESQ97928.1"/>
    <property type="molecule type" value="Genomic_DNA"/>
</dbReference>
<dbReference type="GO" id="GO:0009055">
    <property type="term" value="F:electron transfer activity"/>
    <property type="evidence" value="ECO:0007669"/>
    <property type="project" value="InterPro"/>
</dbReference>
<evidence type="ECO:0008006" key="3">
    <source>
        <dbReference type="Google" id="ProtNLM"/>
    </source>
</evidence>
<dbReference type="InterPro" id="IPR008972">
    <property type="entry name" value="Cupredoxin"/>
</dbReference>
<dbReference type="Gene3D" id="2.60.40.420">
    <property type="entry name" value="Cupredoxins - blue copper proteins"/>
    <property type="match status" value="1"/>
</dbReference>
<name>V4QDG1_STUCH</name>
<dbReference type="PATRIC" id="fig|1263865.4.peg.3478"/>
<dbReference type="SUPFAM" id="SSF46626">
    <property type="entry name" value="Cytochrome c"/>
    <property type="match status" value="1"/>
</dbReference>
<dbReference type="InterPro" id="IPR036909">
    <property type="entry name" value="Cyt_c-like_dom_sf"/>
</dbReference>
<evidence type="ECO:0000313" key="2">
    <source>
        <dbReference type="Proteomes" id="UP000017822"/>
    </source>
</evidence>
<comment type="caution">
    <text evidence="1">The sequence shown here is derived from an EMBL/GenBank/DDBJ whole genome shotgun (WGS) entry which is preliminary data.</text>
</comment>
<reference evidence="1 2" key="1">
    <citation type="submission" date="2013-07" db="EMBL/GenBank/DDBJ databases">
        <authorList>
            <person name="Schaap P.J."/>
            <person name="Mehboob F."/>
            <person name="Oosterkamp M.J."/>
            <person name="de Vos W.M."/>
            <person name="Stams A.J.M."/>
            <person name="Koehorst J.J."/>
        </authorList>
    </citation>
    <scope>NUCLEOTIDE SEQUENCE [LARGE SCALE GENOMIC DNA]</scope>
    <source>
        <strain evidence="1 2">AW-1</strain>
    </source>
</reference>
<gene>
    <name evidence="1" type="ORF">F753_18055</name>
</gene>